<dbReference type="SUPFAM" id="SSF81901">
    <property type="entry name" value="HCP-like"/>
    <property type="match status" value="1"/>
</dbReference>
<evidence type="ECO:0000256" key="1">
    <source>
        <dbReference type="PROSITE-ProRule" id="PRU00339"/>
    </source>
</evidence>
<gene>
    <name evidence="2" type="ORF">EV215_0293</name>
</gene>
<comment type="caution">
    <text evidence="2">The sequence shown here is derived from an EMBL/GenBank/DDBJ whole genome shotgun (WGS) entry which is preliminary data.</text>
</comment>
<dbReference type="InterPro" id="IPR011990">
    <property type="entry name" value="TPR-like_helical_dom_sf"/>
</dbReference>
<sequence length="426" mass="52110">MKILSPNEKIVYLRKKFKISQVELTQGKFSRSYLGMVEIGKTNFNKKFAKAIVNNFNTILSNRGIDERVELDYLLETKDEQMKKISDNFLQRIETGEDIETIAHEVEKYIHEYNIDTKIELYKKIADTLYTNHNFKESLYYYLRIFNDIIISKNNKILSEVSLNIIRISYNLENYDEIVRLEKLIRYFLEEFEEEIRNKIIFNLGLTFYRLSQYEESLEYFKKLEYIKDRETVFRVQSMISLVLRGLKEYDKSLFILRSLLKKYEENDKKILINMYLLELYKEIENIEKVKYYFRKNRKLLDVHINDVDADYLLKHYYEIANTALYLNRNEIAKTYFERLMDIEYDDITFDLALEYRFNTIEKLLSLYNKKDFHKARKLFDKYIKLLNYKKDFIYGYYFIEYFNKFNYKENIEKTIFKLININKHL</sequence>
<proteinExistence type="predicted"/>
<feature type="repeat" description="TPR" evidence="1">
    <location>
        <begin position="198"/>
        <end position="231"/>
    </location>
</feature>
<dbReference type="InterPro" id="IPR019734">
    <property type="entry name" value="TPR_rpt"/>
</dbReference>
<keyword evidence="3" id="KW-1185">Reference proteome</keyword>
<dbReference type="PROSITE" id="PS50005">
    <property type="entry name" value="TPR"/>
    <property type="match status" value="1"/>
</dbReference>
<organism evidence="2 3">
    <name type="scientific">Hypnocyclicus thermotrophus</name>
    <dbReference type="NCBI Taxonomy" id="1627895"/>
    <lineage>
        <taxon>Bacteria</taxon>
        <taxon>Fusobacteriati</taxon>
        <taxon>Fusobacteriota</taxon>
        <taxon>Fusobacteriia</taxon>
        <taxon>Fusobacteriales</taxon>
        <taxon>Fusobacteriaceae</taxon>
        <taxon>Hypnocyclicus</taxon>
    </lineage>
</organism>
<reference evidence="2 3" key="1">
    <citation type="submission" date="2019-03" db="EMBL/GenBank/DDBJ databases">
        <title>Genomic Encyclopedia of Type Strains, Phase IV (KMG-IV): sequencing the most valuable type-strain genomes for metagenomic binning, comparative biology and taxonomic classification.</title>
        <authorList>
            <person name="Goeker M."/>
        </authorList>
    </citation>
    <scope>NUCLEOTIDE SEQUENCE [LARGE SCALE GENOMIC DNA]</scope>
    <source>
        <strain evidence="2 3">DSM 100055</strain>
    </source>
</reference>
<keyword evidence="1" id="KW-0802">TPR repeat</keyword>
<evidence type="ECO:0000313" key="3">
    <source>
        <dbReference type="Proteomes" id="UP000294678"/>
    </source>
</evidence>
<name>A0AA46E0C5_9FUSO</name>
<dbReference type="EMBL" id="SOBG01000001">
    <property type="protein sequence ID" value="TDT72487.1"/>
    <property type="molecule type" value="Genomic_DNA"/>
</dbReference>
<dbReference type="Gene3D" id="1.25.40.10">
    <property type="entry name" value="Tetratricopeptide repeat domain"/>
    <property type="match status" value="1"/>
</dbReference>
<evidence type="ECO:0000313" key="2">
    <source>
        <dbReference type="EMBL" id="TDT72487.1"/>
    </source>
</evidence>
<dbReference type="Proteomes" id="UP000294678">
    <property type="component" value="Unassembled WGS sequence"/>
</dbReference>
<protein>
    <recommendedName>
        <fullName evidence="4">Tetratricopeptide repeat protein</fullName>
    </recommendedName>
</protein>
<evidence type="ECO:0008006" key="4">
    <source>
        <dbReference type="Google" id="ProtNLM"/>
    </source>
</evidence>
<accession>A0AA46E0C5</accession>
<dbReference type="AlphaFoldDB" id="A0AA46E0C5"/>
<dbReference type="RefSeq" id="WP_134112167.1">
    <property type="nucleotide sequence ID" value="NZ_SOBG01000001.1"/>
</dbReference>